<keyword evidence="2" id="KW-0067">ATP-binding</keyword>
<dbReference type="SUPFAM" id="SSF52540">
    <property type="entry name" value="P-loop containing nucleoside triphosphate hydrolases"/>
    <property type="match status" value="1"/>
</dbReference>
<dbReference type="GO" id="GO:0005524">
    <property type="term" value="F:ATP binding"/>
    <property type="evidence" value="ECO:0007669"/>
    <property type="project" value="UniProtKB-KW"/>
</dbReference>
<accession>A0A6L2LPR7</accession>
<evidence type="ECO:0000256" key="2">
    <source>
        <dbReference type="ARBA" id="ARBA00022840"/>
    </source>
</evidence>
<dbReference type="EMBL" id="BKCJ010004649">
    <property type="protein sequence ID" value="GEU62294.1"/>
    <property type="molecule type" value="Genomic_DNA"/>
</dbReference>
<dbReference type="PANTHER" id="PTHR23074:SF86">
    <property type="entry name" value="SPASTIN"/>
    <property type="match status" value="1"/>
</dbReference>
<gene>
    <name evidence="4" type="ORF">Tci_034272</name>
</gene>
<dbReference type="GO" id="GO:0016887">
    <property type="term" value="F:ATP hydrolysis activity"/>
    <property type="evidence" value="ECO:0007669"/>
    <property type="project" value="TreeGrafter"/>
</dbReference>
<protein>
    <submittedName>
        <fullName evidence="4">Spastin isoform X2</fullName>
    </submittedName>
</protein>
<dbReference type="FunFam" id="1.10.8.60:FF:000022">
    <property type="entry name" value="Fidgetin like 1"/>
    <property type="match status" value="1"/>
</dbReference>
<dbReference type="GO" id="GO:0000226">
    <property type="term" value="P:microtubule cytoskeleton organization"/>
    <property type="evidence" value="ECO:0007669"/>
    <property type="project" value="UniProtKB-ARBA"/>
</dbReference>
<dbReference type="PANTHER" id="PTHR23074">
    <property type="entry name" value="AAA DOMAIN-CONTAINING"/>
    <property type="match status" value="1"/>
</dbReference>
<dbReference type="Pfam" id="PF17862">
    <property type="entry name" value="AAA_lid_3"/>
    <property type="match status" value="1"/>
</dbReference>
<name>A0A6L2LPR7_TANCI</name>
<evidence type="ECO:0000259" key="3">
    <source>
        <dbReference type="Pfam" id="PF17862"/>
    </source>
</evidence>
<reference evidence="4" key="1">
    <citation type="journal article" date="2019" name="Sci. Rep.">
        <title>Draft genome of Tanacetum cinerariifolium, the natural source of mosquito coil.</title>
        <authorList>
            <person name="Yamashiro T."/>
            <person name="Shiraishi A."/>
            <person name="Satake H."/>
            <person name="Nakayama K."/>
        </authorList>
    </citation>
    <scope>NUCLEOTIDE SEQUENCE</scope>
</reference>
<dbReference type="InterPro" id="IPR027417">
    <property type="entry name" value="P-loop_NTPase"/>
</dbReference>
<feature type="domain" description="AAA ATPase AAA+ lid" evidence="3">
    <location>
        <begin position="96"/>
        <end position="120"/>
    </location>
</feature>
<dbReference type="AlphaFoldDB" id="A0A6L2LPR7"/>
<comment type="caution">
    <text evidence="4">The sequence shown here is derived from an EMBL/GenBank/DDBJ whole genome shotgun (WGS) entry which is preliminary data.</text>
</comment>
<organism evidence="4">
    <name type="scientific">Tanacetum cinerariifolium</name>
    <name type="common">Dalmatian daisy</name>
    <name type="synonym">Chrysanthemum cinerariifolium</name>
    <dbReference type="NCBI Taxonomy" id="118510"/>
    <lineage>
        <taxon>Eukaryota</taxon>
        <taxon>Viridiplantae</taxon>
        <taxon>Streptophyta</taxon>
        <taxon>Embryophyta</taxon>
        <taxon>Tracheophyta</taxon>
        <taxon>Spermatophyta</taxon>
        <taxon>Magnoliopsida</taxon>
        <taxon>eudicotyledons</taxon>
        <taxon>Gunneridae</taxon>
        <taxon>Pentapetalae</taxon>
        <taxon>asterids</taxon>
        <taxon>campanulids</taxon>
        <taxon>Asterales</taxon>
        <taxon>Asteraceae</taxon>
        <taxon>Asteroideae</taxon>
        <taxon>Anthemideae</taxon>
        <taxon>Anthemidinae</taxon>
        <taxon>Tanacetum</taxon>
    </lineage>
</organism>
<keyword evidence="1" id="KW-0547">Nucleotide-binding</keyword>
<dbReference type="Gene3D" id="1.10.8.60">
    <property type="match status" value="1"/>
</dbReference>
<evidence type="ECO:0000313" key="4">
    <source>
        <dbReference type="EMBL" id="GEU62294.1"/>
    </source>
</evidence>
<dbReference type="InterPro" id="IPR041569">
    <property type="entry name" value="AAA_lid_3"/>
</dbReference>
<proteinExistence type="predicted"/>
<dbReference type="GO" id="GO:0015630">
    <property type="term" value="C:microtubule cytoskeleton"/>
    <property type="evidence" value="ECO:0007669"/>
    <property type="project" value="TreeGrafter"/>
</dbReference>
<sequence length="142" mass="15967">MFGATNKPQELDDAVLRRPVSMLVLAYNCVKLLNICTAVCDAYTFMNPVKRIYIPLPDANVRRDLLRHKLKGQAFSLPSGELGKLVRDTEDKCLNNGYSGSDLQAMCEEAAMMPVRDLGPNILTVRSNQVRRLKYADFQKAM</sequence>
<evidence type="ECO:0000256" key="1">
    <source>
        <dbReference type="ARBA" id="ARBA00022741"/>
    </source>
</evidence>
<dbReference type="InterPro" id="IPR050304">
    <property type="entry name" value="MT-severing_AAA_ATPase"/>
</dbReference>